<evidence type="ECO:0000256" key="11">
    <source>
        <dbReference type="ARBA" id="ARBA00023136"/>
    </source>
</evidence>
<feature type="transmembrane region" description="Helical" evidence="12">
    <location>
        <begin position="9"/>
        <end position="26"/>
    </location>
</feature>
<feature type="binding site" evidence="12">
    <location>
        <position position="203"/>
    </location>
    <ligand>
        <name>Zn(2+)</name>
        <dbReference type="ChEBI" id="CHEBI:29105"/>
        <note>catalytic</note>
    </ligand>
</feature>
<dbReference type="RefSeq" id="WP_390279237.1">
    <property type="nucleotide sequence ID" value="NZ_JBHRYH010000021.1"/>
</dbReference>
<proteinExistence type="inferred from homology"/>
<dbReference type="EMBL" id="JBHRYH010000021">
    <property type="protein sequence ID" value="MFC3626505.1"/>
    <property type="molecule type" value="Genomic_DNA"/>
</dbReference>
<comment type="subcellular location">
    <subcellularLocation>
        <location evidence="1 12">Cell membrane</location>
        <topology evidence="1 12">Multi-pass membrane protein</topology>
    </subcellularLocation>
</comment>
<keyword evidence="3 12" id="KW-1003">Cell membrane</keyword>
<keyword evidence="10 12" id="KW-0482">Metalloprotease</keyword>
<dbReference type="Pfam" id="PF01435">
    <property type="entry name" value="Peptidase_M48"/>
    <property type="match status" value="1"/>
</dbReference>
<dbReference type="InterPro" id="IPR022919">
    <property type="entry name" value="Pept_M48_protease_HtpX"/>
</dbReference>
<evidence type="ECO:0000256" key="2">
    <source>
        <dbReference type="ARBA" id="ARBA00009779"/>
    </source>
</evidence>
<evidence type="ECO:0000256" key="6">
    <source>
        <dbReference type="ARBA" id="ARBA00022723"/>
    </source>
</evidence>
<keyword evidence="15" id="KW-1185">Reference proteome</keyword>
<dbReference type="EC" id="3.4.24.-" evidence="12"/>
<dbReference type="GO" id="GO:0008237">
    <property type="term" value="F:metallopeptidase activity"/>
    <property type="evidence" value="ECO:0007669"/>
    <property type="project" value="UniProtKB-KW"/>
</dbReference>
<reference evidence="15" key="1">
    <citation type="journal article" date="2019" name="Int. J. Syst. Evol. Microbiol.">
        <title>The Global Catalogue of Microorganisms (GCM) 10K type strain sequencing project: providing services to taxonomists for standard genome sequencing and annotation.</title>
        <authorList>
            <consortium name="The Broad Institute Genomics Platform"/>
            <consortium name="The Broad Institute Genome Sequencing Center for Infectious Disease"/>
            <person name="Wu L."/>
            <person name="Ma J."/>
        </authorList>
    </citation>
    <scope>NUCLEOTIDE SEQUENCE [LARGE SCALE GENOMIC DNA]</scope>
    <source>
        <strain evidence="15">KCTC 42195</strain>
    </source>
</reference>
<keyword evidence="6 12" id="KW-0479">Metal-binding</keyword>
<dbReference type="PANTHER" id="PTHR43221:SF1">
    <property type="entry name" value="PROTEASE HTPX"/>
    <property type="match status" value="1"/>
</dbReference>
<comment type="caution">
    <text evidence="14">The sequence shown here is derived from an EMBL/GenBank/DDBJ whole genome shotgun (WGS) entry which is preliminary data.</text>
</comment>
<evidence type="ECO:0000256" key="5">
    <source>
        <dbReference type="ARBA" id="ARBA00022692"/>
    </source>
</evidence>
<dbReference type="CDD" id="cd07336">
    <property type="entry name" value="M48B_HtpX_like"/>
    <property type="match status" value="1"/>
</dbReference>
<evidence type="ECO:0000313" key="15">
    <source>
        <dbReference type="Proteomes" id="UP001595636"/>
    </source>
</evidence>
<evidence type="ECO:0000256" key="1">
    <source>
        <dbReference type="ARBA" id="ARBA00004651"/>
    </source>
</evidence>
<feature type="transmembrane region" description="Helical" evidence="12">
    <location>
        <begin position="143"/>
        <end position="166"/>
    </location>
</feature>
<evidence type="ECO:0000259" key="13">
    <source>
        <dbReference type="Pfam" id="PF01435"/>
    </source>
</evidence>
<keyword evidence="7 12" id="KW-0378">Hydrolase</keyword>
<evidence type="ECO:0000256" key="8">
    <source>
        <dbReference type="ARBA" id="ARBA00022833"/>
    </source>
</evidence>
<keyword evidence="9 12" id="KW-1133">Transmembrane helix</keyword>
<name>A0ABV7TUX5_9NEIS</name>
<dbReference type="Gene3D" id="3.30.2010.10">
    <property type="entry name" value="Metalloproteases ('zincins'), catalytic domain"/>
    <property type="match status" value="1"/>
</dbReference>
<dbReference type="PANTHER" id="PTHR43221">
    <property type="entry name" value="PROTEASE HTPX"/>
    <property type="match status" value="1"/>
</dbReference>
<dbReference type="HAMAP" id="MF_00188">
    <property type="entry name" value="Pept_M48_protease_HtpX"/>
    <property type="match status" value="1"/>
</dbReference>
<feature type="binding site" evidence="12">
    <location>
        <position position="132"/>
    </location>
    <ligand>
        <name>Zn(2+)</name>
        <dbReference type="ChEBI" id="CHEBI:29105"/>
        <note>catalytic</note>
    </ligand>
</feature>
<dbReference type="InterPro" id="IPR050083">
    <property type="entry name" value="HtpX_protease"/>
</dbReference>
<feature type="active site" evidence="12">
    <location>
        <position position="133"/>
    </location>
</feature>
<evidence type="ECO:0000256" key="9">
    <source>
        <dbReference type="ARBA" id="ARBA00022989"/>
    </source>
</evidence>
<gene>
    <name evidence="12 14" type="primary">htpX</name>
    <name evidence="14" type="ORF">ACFOKJ_10280</name>
</gene>
<evidence type="ECO:0000313" key="14">
    <source>
        <dbReference type="EMBL" id="MFC3626505.1"/>
    </source>
</evidence>
<evidence type="ECO:0000256" key="4">
    <source>
        <dbReference type="ARBA" id="ARBA00022670"/>
    </source>
</evidence>
<keyword evidence="11 12" id="KW-0472">Membrane</keyword>
<feature type="transmembrane region" description="Helical" evidence="12">
    <location>
        <begin position="178"/>
        <end position="198"/>
    </location>
</feature>
<dbReference type="Proteomes" id="UP001595636">
    <property type="component" value="Unassembled WGS sequence"/>
</dbReference>
<dbReference type="NCBIfam" id="NF002363">
    <property type="entry name" value="PRK01345.1"/>
    <property type="match status" value="1"/>
</dbReference>
<keyword evidence="5 12" id="KW-0812">Transmembrane</keyword>
<dbReference type="NCBIfam" id="NF002826">
    <property type="entry name" value="PRK03001.1"/>
    <property type="match status" value="1"/>
</dbReference>
<feature type="domain" description="Peptidase M48" evidence="13">
    <location>
        <begin position="68"/>
        <end position="279"/>
    </location>
</feature>
<sequence length="284" mass="30481">MGFNWLKTTVLMAAIVALFAVIGGMIGGKSGMLLALLFGGAMNIFAYWNSDKMVLRMYNAQEVDAHSAPELYGMVAELAQRAGMPMPRVYVIHEDQPNAFATGRNPENAAVAATTGIMRMLSYRELRGVMAHELAHVQHRDTLISTISATMAGAISALANFAMFFGGRDEDGRPVNPIAAIAVAILAPLAASLIQMAISRAREFEADRGGAEISGDPLSLAAALQKIEYYAQGRPMPAAEAHPETAQMMIINPLSGGGISGLFRTHPHTEDRIARLQEIARGMR</sequence>
<comment type="similarity">
    <text evidence="2 12">Belongs to the peptidase M48B family.</text>
</comment>
<evidence type="ECO:0000256" key="7">
    <source>
        <dbReference type="ARBA" id="ARBA00022801"/>
    </source>
</evidence>
<evidence type="ECO:0000256" key="3">
    <source>
        <dbReference type="ARBA" id="ARBA00022475"/>
    </source>
</evidence>
<keyword evidence="4 12" id="KW-0645">Protease</keyword>
<feature type="transmembrane region" description="Helical" evidence="12">
    <location>
        <begin position="32"/>
        <end position="48"/>
    </location>
</feature>
<accession>A0ABV7TUX5</accession>
<evidence type="ECO:0000256" key="12">
    <source>
        <dbReference type="HAMAP-Rule" id="MF_00188"/>
    </source>
</evidence>
<feature type="binding site" evidence="12">
    <location>
        <position position="136"/>
    </location>
    <ligand>
        <name>Zn(2+)</name>
        <dbReference type="ChEBI" id="CHEBI:29105"/>
        <note>catalytic</note>
    </ligand>
</feature>
<organism evidence="14 15">
    <name type="scientific">Vogesella amnigena</name>
    <dbReference type="NCBI Taxonomy" id="1507449"/>
    <lineage>
        <taxon>Bacteria</taxon>
        <taxon>Pseudomonadati</taxon>
        <taxon>Pseudomonadota</taxon>
        <taxon>Betaproteobacteria</taxon>
        <taxon>Neisseriales</taxon>
        <taxon>Chromobacteriaceae</taxon>
        <taxon>Vogesella</taxon>
    </lineage>
</organism>
<comment type="cofactor">
    <cofactor evidence="12">
        <name>Zn(2+)</name>
        <dbReference type="ChEBI" id="CHEBI:29105"/>
    </cofactor>
    <text evidence="12">Binds 1 zinc ion per subunit.</text>
</comment>
<protein>
    <recommendedName>
        <fullName evidence="12">Protease HtpX homolog</fullName>
        <ecNumber evidence="12">3.4.24.-</ecNumber>
    </recommendedName>
</protein>
<keyword evidence="8 12" id="KW-0862">Zinc</keyword>
<evidence type="ECO:0000256" key="10">
    <source>
        <dbReference type="ARBA" id="ARBA00023049"/>
    </source>
</evidence>
<dbReference type="InterPro" id="IPR001915">
    <property type="entry name" value="Peptidase_M48"/>
</dbReference>